<dbReference type="AlphaFoldDB" id="A0A3P2A3T7"/>
<protein>
    <submittedName>
        <fullName evidence="4">NADAR family protein</fullName>
    </submittedName>
</protein>
<reference evidence="4 5" key="1">
    <citation type="submission" date="2018-11" db="EMBL/GenBank/DDBJ databases">
        <title>Genomes From Bacteria Associated with the Canine Oral Cavity: a Test Case for Automated Genome-Based Taxonomic Assignment.</title>
        <authorList>
            <person name="Coil D.A."/>
            <person name="Jospin G."/>
            <person name="Darling A.E."/>
            <person name="Wallis C."/>
            <person name="Davis I.J."/>
            <person name="Harris S."/>
            <person name="Eisen J.A."/>
            <person name="Holcombe L.J."/>
            <person name="O'Flynn C."/>
        </authorList>
    </citation>
    <scope>NUCLEOTIDE SEQUENCE [LARGE SCALE GENOMIC DNA]</scope>
    <source>
        <strain evidence="4 5">COT-280</strain>
    </source>
</reference>
<dbReference type="CDD" id="cd15457">
    <property type="entry name" value="NADAR"/>
    <property type="match status" value="1"/>
</dbReference>
<gene>
    <name evidence="4" type="ORF">EII21_10595</name>
</gene>
<evidence type="ECO:0000256" key="1">
    <source>
        <dbReference type="ARBA" id="ARBA00000022"/>
    </source>
</evidence>
<evidence type="ECO:0000256" key="2">
    <source>
        <dbReference type="ARBA" id="ARBA00000751"/>
    </source>
</evidence>
<sequence>MYDLAWLLAQQRAQQPLKYLYFWGHTPKQADKIDASCLSQWYPAPFTVQDITYPTAEHYMMAQKAKLFGDDEVLQHILASAHPKQAKDWGRQVRGFEQDVWEAQCWDIVVAGNQAKFSQNNELKDFLCKTGKRILVEASPVDRIWGVGLSRDDWRILQPERWRGRNLLGFALMAVRDALLAR</sequence>
<feature type="domain" description="NADAR" evidence="3">
    <location>
        <begin position="21"/>
        <end position="179"/>
    </location>
</feature>
<comment type="caution">
    <text evidence="4">The sequence shown here is derived from an EMBL/GenBank/DDBJ whole genome shotgun (WGS) entry which is preliminary data.</text>
</comment>
<dbReference type="OrthoDB" id="67297at2"/>
<dbReference type="RefSeq" id="WP_124796289.1">
    <property type="nucleotide sequence ID" value="NZ_RQYC01000029.1"/>
</dbReference>
<keyword evidence="5" id="KW-1185">Reference proteome</keyword>
<name>A0A3P2A3T7_9NEIS</name>
<evidence type="ECO:0000259" key="3">
    <source>
        <dbReference type="Pfam" id="PF08719"/>
    </source>
</evidence>
<evidence type="ECO:0000313" key="5">
    <source>
        <dbReference type="Proteomes" id="UP000269923"/>
    </source>
</evidence>
<dbReference type="Gene3D" id="1.10.357.40">
    <property type="entry name" value="YbiA-like"/>
    <property type="match status" value="1"/>
</dbReference>
<dbReference type="InterPro" id="IPR012816">
    <property type="entry name" value="NADAR"/>
</dbReference>
<dbReference type="SUPFAM" id="SSF143990">
    <property type="entry name" value="YbiA-like"/>
    <property type="match status" value="1"/>
</dbReference>
<proteinExistence type="predicted"/>
<dbReference type="Proteomes" id="UP000269923">
    <property type="component" value="Unassembled WGS sequence"/>
</dbReference>
<comment type="catalytic activity">
    <reaction evidence="1">
        <text>5-amino-6-(5-phospho-D-ribosylamino)uracil + H2O = 5,6-diaminouracil + D-ribose 5-phosphate</text>
        <dbReference type="Rhea" id="RHEA:55020"/>
        <dbReference type="ChEBI" id="CHEBI:15377"/>
        <dbReference type="ChEBI" id="CHEBI:46252"/>
        <dbReference type="ChEBI" id="CHEBI:58453"/>
        <dbReference type="ChEBI" id="CHEBI:78346"/>
    </reaction>
</comment>
<dbReference type="EMBL" id="RQYC01000029">
    <property type="protein sequence ID" value="RRD88900.1"/>
    <property type="molecule type" value="Genomic_DNA"/>
</dbReference>
<evidence type="ECO:0000313" key="4">
    <source>
        <dbReference type="EMBL" id="RRD88900.1"/>
    </source>
</evidence>
<dbReference type="InterPro" id="IPR037238">
    <property type="entry name" value="YbiA-like_sf"/>
</dbReference>
<organism evidence="4 5">
    <name type="scientific">Conchiformibius steedae</name>
    <dbReference type="NCBI Taxonomy" id="153493"/>
    <lineage>
        <taxon>Bacteria</taxon>
        <taxon>Pseudomonadati</taxon>
        <taxon>Pseudomonadota</taxon>
        <taxon>Betaproteobacteria</taxon>
        <taxon>Neisseriales</taxon>
        <taxon>Neisseriaceae</taxon>
        <taxon>Conchiformibius</taxon>
    </lineage>
</organism>
<dbReference type="NCBIfam" id="TIGR02464">
    <property type="entry name" value="ribofla_fusion"/>
    <property type="match status" value="1"/>
</dbReference>
<dbReference type="Pfam" id="PF08719">
    <property type="entry name" value="NADAR"/>
    <property type="match status" value="1"/>
</dbReference>
<comment type="catalytic activity">
    <reaction evidence="2">
        <text>2,5-diamino-6-hydroxy-4-(5-phosphoribosylamino)-pyrimidine + H2O = 2,5,6-triamino-4-hydroxypyrimidine + D-ribose 5-phosphate</text>
        <dbReference type="Rhea" id="RHEA:23436"/>
        <dbReference type="ChEBI" id="CHEBI:15377"/>
        <dbReference type="ChEBI" id="CHEBI:58614"/>
        <dbReference type="ChEBI" id="CHEBI:78346"/>
        <dbReference type="ChEBI" id="CHEBI:137796"/>
    </reaction>
</comment>
<accession>A0A3P2A3T7</accession>